<dbReference type="HOGENOM" id="CLU_833202_0_0_2"/>
<dbReference type="STRING" id="1505907.TEU_10500"/>
<keyword evidence="3" id="KW-1185">Reference proteome</keyword>
<dbReference type="KEGG" id="teu:TEU_10500"/>
<protein>
    <submittedName>
        <fullName evidence="2">Uncharacterized protein</fullName>
    </submittedName>
</protein>
<keyword evidence="1" id="KW-1133">Transmembrane helix</keyword>
<dbReference type="AlphaFoldDB" id="A0A097QW82"/>
<dbReference type="GeneID" id="25153861"/>
<accession>A0A097QW82</accession>
<evidence type="ECO:0000313" key="3">
    <source>
        <dbReference type="Proteomes" id="UP000029980"/>
    </source>
</evidence>
<evidence type="ECO:0000256" key="1">
    <source>
        <dbReference type="SAM" id="Phobius"/>
    </source>
</evidence>
<dbReference type="Proteomes" id="UP000029980">
    <property type="component" value="Chromosome"/>
</dbReference>
<name>A0A097QW82_9EURY</name>
<proteinExistence type="predicted"/>
<dbReference type="RefSeq" id="WP_050003693.1">
    <property type="nucleotide sequence ID" value="NZ_CP008887.1"/>
</dbReference>
<gene>
    <name evidence="2" type="ORF">TEU_10500</name>
</gene>
<organism evidence="2 3">
    <name type="scientific">Thermococcus eurythermalis</name>
    <dbReference type="NCBI Taxonomy" id="1505907"/>
    <lineage>
        <taxon>Archaea</taxon>
        <taxon>Methanobacteriati</taxon>
        <taxon>Methanobacteriota</taxon>
        <taxon>Thermococci</taxon>
        <taxon>Thermococcales</taxon>
        <taxon>Thermococcaceae</taxon>
        <taxon>Thermococcus</taxon>
    </lineage>
</organism>
<keyword evidence="1" id="KW-0472">Membrane</keyword>
<dbReference type="EMBL" id="CP008887">
    <property type="protein sequence ID" value="AIU70728.1"/>
    <property type="molecule type" value="Genomic_DNA"/>
</dbReference>
<feature type="transmembrane region" description="Helical" evidence="1">
    <location>
        <begin position="310"/>
        <end position="329"/>
    </location>
</feature>
<evidence type="ECO:0000313" key="2">
    <source>
        <dbReference type="EMBL" id="AIU70728.1"/>
    </source>
</evidence>
<sequence>MTFKKLYAGIYLVVILLGSNLALSAPYWAGKGAVVEYVAHRDNTYVSGLLQRGVPPETVTTVSMYYLRNGSEYTIKAYNTSYLRFEIIEDSAESFRVRTELVLSNVTIITNASSPRFWSAEEVINHTCRLGTCLYRLETLKITGIYRILKQGDQVVAGGKVYGRTFLWIDPTEPPENGTVLFDADGTVLKVQRLENVNQSFKTYSGTFGPPLVKIYTNKININLGSVSAEGMNVYLYDGSDFVLLSWFGLAGIADLRAMGIVTMSLMDQRAGSEGLQTLGPTLYRFTPAPQTQEDEGEQSPLTVGQDRDGYGRVIFYAVLATFTVVLVVRLKR</sequence>
<keyword evidence="1" id="KW-0812">Transmembrane</keyword>
<dbReference type="OrthoDB" id="97597at2157"/>
<reference evidence="2 3" key="1">
    <citation type="journal article" date="2015" name="Int. J. Syst. Evol. Microbiol.">
        <title>Thermococcus eurythermalis sp. nov., a conditional piezophilic hyperthermophilic archaeon with a wide temperature range isolated from an oil-immersed chimney in the Guaymas Basin.</title>
        <authorList>
            <person name="Zhao W."/>
            <person name="Zeng X."/>
            <person name="Xiao X."/>
        </authorList>
    </citation>
    <scope>NUCLEOTIDE SEQUENCE [LARGE SCALE GENOMIC DNA]</scope>
    <source>
        <strain evidence="2 3">A501</strain>
    </source>
</reference>